<keyword evidence="3" id="KW-0489">Methyltransferase</keyword>
<accession>B9XCB9</accession>
<evidence type="ECO:0000259" key="2">
    <source>
        <dbReference type="Pfam" id="PF05050"/>
    </source>
</evidence>
<evidence type="ECO:0000313" key="4">
    <source>
        <dbReference type="Proteomes" id="UP000003688"/>
    </source>
</evidence>
<dbReference type="Gene3D" id="3.40.50.150">
    <property type="entry name" value="Vaccinia Virus protein VP39"/>
    <property type="match status" value="1"/>
</dbReference>
<dbReference type="PANTHER" id="PTHR34203">
    <property type="entry name" value="METHYLTRANSFERASE, FKBM FAMILY PROTEIN"/>
    <property type="match status" value="1"/>
</dbReference>
<dbReference type="EMBL" id="ABOX02000004">
    <property type="protein sequence ID" value="EEF62587.1"/>
    <property type="molecule type" value="Genomic_DNA"/>
</dbReference>
<keyword evidence="3" id="KW-0808">Transferase</keyword>
<evidence type="ECO:0000313" key="3">
    <source>
        <dbReference type="EMBL" id="EEF62587.1"/>
    </source>
</evidence>
<proteinExistence type="predicted"/>
<organism evidence="3 4">
    <name type="scientific">Pedosphaera parvula (strain Ellin514)</name>
    <dbReference type="NCBI Taxonomy" id="320771"/>
    <lineage>
        <taxon>Bacteria</taxon>
        <taxon>Pseudomonadati</taxon>
        <taxon>Verrucomicrobiota</taxon>
        <taxon>Pedosphaerae</taxon>
        <taxon>Pedosphaerales</taxon>
        <taxon>Pedosphaeraceae</taxon>
        <taxon>Pedosphaera</taxon>
    </lineage>
</organism>
<dbReference type="OrthoDB" id="182922at2"/>
<dbReference type="InterPro" id="IPR029063">
    <property type="entry name" value="SAM-dependent_MTases_sf"/>
</dbReference>
<dbReference type="GO" id="GO:0032259">
    <property type="term" value="P:methylation"/>
    <property type="evidence" value="ECO:0007669"/>
    <property type="project" value="UniProtKB-KW"/>
</dbReference>
<dbReference type="RefSeq" id="WP_007413467.1">
    <property type="nucleotide sequence ID" value="NZ_ABOX02000004.1"/>
</dbReference>
<dbReference type="Pfam" id="PF05050">
    <property type="entry name" value="Methyltransf_21"/>
    <property type="match status" value="1"/>
</dbReference>
<dbReference type="Proteomes" id="UP000003688">
    <property type="component" value="Unassembled WGS sequence"/>
</dbReference>
<feature type="domain" description="Methyltransferase FkbM" evidence="2">
    <location>
        <begin position="122"/>
        <end position="281"/>
    </location>
</feature>
<evidence type="ECO:0000256" key="1">
    <source>
        <dbReference type="SAM" id="MobiDB-lite"/>
    </source>
</evidence>
<sequence>MSGTLPHPITQGDFSQRPVPGKPGHGHVLPESLQVLRRRLVASVTRLYPFYTGCGTMANCGVVRMLAGKSTGPDWVRLRQGPYLRVMLGDYLSNAVYFSRDWDRKISWVCERLLRPGDITLDIGANLGLVACQMGALVGPSGQVHAFEPNPSVSGLLQESIVRNGFNHVTLHCMGLGDIEQELELTIPHNLQCLATLARHEEGTKIRVPIKTLSGWYNQYKVPRIRLMKIDVEGFEPQVFRGAEHLFKAVRPDAVLFELNHYDGPFEAHPVVQFLKVHEYDFLMLPKRMLRMCARRLISSAIAGSPSNDLIAVPKGKVYDEIVARLKA</sequence>
<name>B9XCB9_PEDPL</name>
<dbReference type="InterPro" id="IPR052514">
    <property type="entry name" value="SAM-dependent_MTase"/>
</dbReference>
<gene>
    <name evidence="3" type="ORF">Cflav_PD5222</name>
</gene>
<feature type="region of interest" description="Disordered" evidence="1">
    <location>
        <begin position="1"/>
        <end position="27"/>
    </location>
</feature>
<dbReference type="GO" id="GO:0008168">
    <property type="term" value="F:methyltransferase activity"/>
    <property type="evidence" value="ECO:0007669"/>
    <property type="project" value="UniProtKB-KW"/>
</dbReference>
<keyword evidence="4" id="KW-1185">Reference proteome</keyword>
<reference evidence="3 4" key="1">
    <citation type="journal article" date="2011" name="J. Bacteriol.">
        <title>Genome sequence of 'Pedosphaera parvula' Ellin514, an aerobic Verrucomicrobial isolate from pasture soil.</title>
        <authorList>
            <person name="Kant R."/>
            <person name="van Passel M.W."/>
            <person name="Sangwan P."/>
            <person name="Palva A."/>
            <person name="Lucas S."/>
            <person name="Copeland A."/>
            <person name="Lapidus A."/>
            <person name="Glavina Del Rio T."/>
            <person name="Dalin E."/>
            <person name="Tice H."/>
            <person name="Bruce D."/>
            <person name="Goodwin L."/>
            <person name="Pitluck S."/>
            <person name="Chertkov O."/>
            <person name="Larimer F.W."/>
            <person name="Land M.L."/>
            <person name="Hauser L."/>
            <person name="Brettin T.S."/>
            <person name="Detter J.C."/>
            <person name="Han S."/>
            <person name="de Vos W.M."/>
            <person name="Janssen P.H."/>
            <person name="Smidt H."/>
        </authorList>
    </citation>
    <scope>NUCLEOTIDE SEQUENCE [LARGE SCALE GENOMIC DNA]</scope>
    <source>
        <strain evidence="3 4">Ellin514</strain>
    </source>
</reference>
<dbReference type="NCBIfam" id="TIGR01444">
    <property type="entry name" value="fkbM_fam"/>
    <property type="match status" value="1"/>
</dbReference>
<dbReference type="STRING" id="320771.Cflav_PD5222"/>
<dbReference type="PANTHER" id="PTHR34203:SF15">
    <property type="entry name" value="SLL1173 PROTEIN"/>
    <property type="match status" value="1"/>
</dbReference>
<dbReference type="AlphaFoldDB" id="B9XCB9"/>
<dbReference type="SUPFAM" id="SSF53335">
    <property type="entry name" value="S-adenosyl-L-methionine-dependent methyltransferases"/>
    <property type="match status" value="1"/>
</dbReference>
<comment type="caution">
    <text evidence="3">The sequence shown here is derived from an EMBL/GenBank/DDBJ whole genome shotgun (WGS) entry which is preliminary data.</text>
</comment>
<protein>
    <submittedName>
        <fullName evidence="3">Methyltransferase FkbM family</fullName>
    </submittedName>
</protein>
<dbReference type="InterPro" id="IPR006342">
    <property type="entry name" value="FkbM_mtfrase"/>
</dbReference>